<dbReference type="InterPro" id="IPR004401">
    <property type="entry name" value="YbaB/EbfC"/>
</dbReference>
<comment type="subcellular location">
    <subcellularLocation>
        <location evidence="2">Cytoplasm</location>
        <location evidence="2">Nucleoid</location>
    </subcellularLocation>
</comment>
<dbReference type="HAMAP" id="MF_00274">
    <property type="entry name" value="DNA_YbaB_EbfC"/>
    <property type="match status" value="1"/>
</dbReference>
<dbReference type="NCBIfam" id="TIGR00103">
    <property type="entry name" value="DNA_YbaB_EbfC"/>
    <property type="match status" value="1"/>
</dbReference>
<dbReference type="PIRSF" id="PIRSF004555">
    <property type="entry name" value="UCP004555"/>
    <property type="match status" value="1"/>
</dbReference>
<evidence type="ECO:0000256" key="2">
    <source>
        <dbReference type="HAMAP-Rule" id="MF_00274"/>
    </source>
</evidence>
<dbReference type="EMBL" id="QMPY01000129">
    <property type="protein sequence ID" value="RLE07009.1"/>
    <property type="molecule type" value="Genomic_DNA"/>
</dbReference>
<dbReference type="GO" id="GO:0043590">
    <property type="term" value="C:bacterial nucleoid"/>
    <property type="evidence" value="ECO:0007669"/>
    <property type="project" value="UniProtKB-UniRule"/>
</dbReference>
<protein>
    <recommendedName>
        <fullName evidence="2">Nucleoid-associated protein DRZ78_03725</fullName>
    </recommendedName>
</protein>
<reference evidence="4 5" key="1">
    <citation type="submission" date="2018-06" db="EMBL/GenBank/DDBJ databases">
        <title>Extensive metabolic versatility and redundancy in microbially diverse, dynamic hydrothermal sediments.</title>
        <authorList>
            <person name="Dombrowski N."/>
            <person name="Teske A."/>
            <person name="Baker B.J."/>
        </authorList>
    </citation>
    <scope>NUCLEOTIDE SEQUENCE [LARGE SCALE GENOMIC DNA]</scope>
    <source>
        <strain evidence="4">B7_G13</strain>
    </source>
</reference>
<dbReference type="Pfam" id="PF02575">
    <property type="entry name" value="YbaB_DNA_bd"/>
    <property type="match status" value="1"/>
</dbReference>
<keyword evidence="1 2" id="KW-0238">DNA-binding</keyword>
<evidence type="ECO:0000313" key="5">
    <source>
        <dbReference type="Proteomes" id="UP000277457"/>
    </source>
</evidence>
<dbReference type="GO" id="GO:0003677">
    <property type="term" value="F:DNA binding"/>
    <property type="evidence" value="ECO:0007669"/>
    <property type="project" value="UniProtKB-UniRule"/>
</dbReference>
<dbReference type="PANTHER" id="PTHR33449">
    <property type="entry name" value="NUCLEOID-ASSOCIATED PROTEIN YBAB"/>
    <property type="match status" value="1"/>
</dbReference>
<feature type="coiled-coil region" evidence="3">
    <location>
        <begin position="4"/>
        <end position="31"/>
    </location>
</feature>
<evidence type="ECO:0000256" key="3">
    <source>
        <dbReference type="SAM" id="Coils"/>
    </source>
</evidence>
<evidence type="ECO:0000313" key="4">
    <source>
        <dbReference type="EMBL" id="RLE07009.1"/>
    </source>
</evidence>
<organism evidence="4 5">
    <name type="scientific">Aerophobetes bacterium</name>
    <dbReference type="NCBI Taxonomy" id="2030807"/>
    <lineage>
        <taxon>Bacteria</taxon>
        <taxon>Candidatus Aerophobota</taxon>
    </lineage>
</organism>
<evidence type="ECO:0000256" key="1">
    <source>
        <dbReference type="ARBA" id="ARBA00023125"/>
    </source>
</evidence>
<dbReference type="GO" id="GO:0005829">
    <property type="term" value="C:cytosol"/>
    <property type="evidence" value="ECO:0007669"/>
    <property type="project" value="TreeGrafter"/>
</dbReference>
<dbReference type="AlphaFoldDB" id="A0A662D039"/>
<dbReference type="SUPFAM" id="SSF82607">
    <property type="entry name" value="YbaB-like"/>
    <property type="match status" value="1"/>
</dbReference>
<dbReference type="Gene3D" id="3.30.1310.10">
    <property type="entry name" value="Nucleoid-associated protein YbaB-like domain"/>
    <property type="match status" value="1"/>
</dbReference>
<gene>
    <name evidence="4" type="ORF">DRZ78_03725</name>
</gene>
<dbReference type="PANTHER" id="PTHR33449:SF1">
    <property type="entry name" value="NUCLEOID-ASSOCIATED PROTEIN YBAB"/>
    <property type="match status" value="1"/>
</dbReference>
<comment type="subunit">
    <text evidence="2">Homodimer.</text>
</comment>
<keyword evidence="3" id="KW-0175">Coiled coil</keyword>
<comment type="function">
    <text evidence="2">Binds to DNA and alters its conformation. May be involved in regulation of gene expression, nucleoid organization and DNA protection.</text>
</comment>
<keyword evidence="2" id="KW-0963">Cytoplasm</keyword>
<sequence length="109" mass="12291">MIDMVKLLRQFQKIQEEAKKIQGELAKEEVVGSSGGGMVKVTFNGKFEVLDVEIERKLLKENDMEMLEELILAAVNDGMKKVQELIKKRVREFTGGLNIPEIGIPGMWG</sequence>
<name>A0A662D039_UNCAE</name>
<comment type="caution">
    <text evidence="4">The sequence shown here is derived from an EMBL/GenBank/DDBJ whole genome shotgun (WGS) entry which is preliminary data.</text>
</comment>
<dbReference type="Proteomes" id="UP000277457">
    <property type="component" value="Unassembled WGS sequence"/>
</dbReference>
<dbReference type="InterPro" id="IPR036894">
    <property type="entry name" value="YbaB-like_sf"/>
</dbReference>
<accession>A0A662D039</accession>
<proteinExistence type="inferred from homology"/>
<comment type="similarity">
    <text evidence="2">Belongs to the YbaB/EbfC family.</text>
</comment>